<keyword evidence="2" id="KW-1133">Transmembrane helix</keyword>
<proteinExistence type="predicted"/>
<dbReference type="OrthoDB" id="9897819at2"/>
<feature type="compositionally biased region" description="Polar residues" evidence="1">
    <location>
        <begin position="1"/>
        <end position="24"/>
    </location>
</feature>
<accession>A0A662ZDR3</accession>
<dbReference type="Proteomes" id="UP000243374">
    <property type="component" value="Unassembled WGS sequence"/>
</dbReference>
<organism evidence="3 4">
    <name type="scientific">Succinivibrio dextrinosolvens</name>
    <dbReference type="NCBI Taxonomy" id="83771"/>
    <lineage>
        <taxon>Bacteria</taxon>
        <taxon>Pseudomonadati</taxon>
        <taxon>Pseudomonadota</taxon>
        <taxon>Gammaproteobacteria</taxon>
        <taxon>Aeromonadales</taxon>
        <taxon>Succinivibrionaceae</taxon>
        <taxon>Succinivibrio</taxon>
    </lineage>
</organism>
<keyword evidence="2" id="KW-0472">Membrane</keyword>
<evidence type="ECO:0000313" key="3">
    <source>
        <dbReference type="EMBL" id="SFK37445.1"/>
    </source>
</evidence>
<feature type="transmembrane region" description="Helical" evidence="2">
    <location>
        <begin position="95"/>
        <end position="125"/>
    </location>
</feature>
<sequence>MSDSIGSISNRPSNVSDVSGADNQNRIEEDIIDKQTSKIQDELASQDNIEKLSTDKKPSKVGRIISRIAGGILLAAGLAAAATATVVSLGVAPAVIAAAATAIGGVLGTSIAAGVTGAAGIGCLVGSFVGCRSAEAFVEGQHSKHNTNDNLAMITNGKVTAKAPNTVQVETFSGLRRAFNVDDKAAEYGEFEIVQKNFSIGKLITKVGCAAFSLTKLNDITYAMDVKDPNHPKLLDPDHEDALKPEYITGYVKNVINLCKGTSTEFSRENVALIRYALSYCFEHPDIMGSHANRIPAFHNESFINELSGFVQNEMNAIKNSDKEEDIENYNLMSIFKAALRLSEEDIAKLAELDKQKPAQNDDE</sequence>
<keyword evidence="4" id="KW-1185">Reference proteome</keyword>
<protein>
    <submittedName>
        <fullName evidence="3">Uncharacterized protein</fullName>
    </submittedName>
</protein>
<evidence type="ECO:0000256" key="1">
    <source>
        <dbReference type="SAM" id="MobiDB-lite"/>
    </source>
</evidence>
<dbReference type="AlphaFoldDB" id="A0A662ZDR3"/>
<gene>
    <name evidence="3" type="ORF">SAMN04487865_10632</name>
</gene>
<dbReference type="RefSeq" id="WP_074841502.1">
    <property type="nucleotide sequence ID" value="NZ_CP047056.1"/>
</dbReference>
<reference evidence="3 4" key="1">
    <citation type="submission" date="2016-10" db="EMBL/GenBank/DDBJ databases">
        <authorList>
            <person name="Varghese N."/>
            <person name="Submissions S."/>
        </authorList>
    </citation>
    <scope>NUCLEOTIDE SEQUENCE [LARGE SCALE GENOMIC DNA]</scope>
    <source>
        <strain evidence="3 4">22B</strain>
    </source>
</reference>
<keyword evidence="2" id="KW-0812">Transmembrane</keyword>
<feature type="transmembrane region" description="Helical" evidence="2">
    <location>
        <begin position="64"/>
        <end position="89"/>
    </location>
</feature>
<evidence type="ECO:0000256" key="2">
    <source>
        <dbReference type="SAM" id="Phobius"/>
    </source>
</evidence>
<dbReference type="EMBL" id="FOSF01000063">
    <property type="protein sequence ID" value="SFK37445.1"/>
    <property type="molecule type" value="Genomic_DNA"/>
</dbReference>
<name>A0A662ZDR3_9GAMM</name>
<evidence type="ECO:0000313" key="4">
    <source>
        <dbReference type="Proteomes" id="UP000243374"/>
    </source>
</evidence>
<feature type="region of interest" description="Disordered" evidence="1">
    <location>
        <begin position="1"/>
        <end position="33"/>
    </location>
</feature>